<dbReference type="GO" id="GO:0008270">
    <property type="term" value="F:zinc ion binding"/>
    <property type="evidence" value="ECO:0007669"/>
    <property type="project" value="UniProtKB-UniRule"/>
</dbReference>
<comment type="function">
    <text evidence="7">Single strand-specific metallo-endoribonuclease involved in late-stage 70S ribosome quality control and in maturation of the 3' terminus of the 16S rRNA.</text>
</comment>
<evidence type="ECO:0000256" key="4">
    <source>
        <dbReference type="ARBA" id="ARBA00022759"/>
    </source>
</evidence>
<dbReference type="EC" id="3.1.-.-" evidence="7"/>
<dbReference type="SUPFAM" id="SSF55486">
    <property type="entry name" value="Metalloproteases ('zincins'), catalytic domain"/>
    <property type="match status" value="1"/>
</dbReference>
<feature type="binding site" evidence="7">
    <location>
        <position position="108"/>
    </location>
    <ligand>
        <name>Zn(2+)</name>
        <dbReference type="ChEBI" id="CHEBI:29105"/>
        <note>catalytic</note>
    </ligand>
</feature>
<evidence type="ECO:0000256" key="6">
    <source>
        <dbReference type="ARBA" id="ARBA00022833"/>
    </source>
</evidence>
<dbReference type="GO" id="GO:0005737">
    <property type="term" value="C:cytoplasm"/>
    <property type="evidence" value="ECO:0007669"/>
    <property type="project" value="UniProtKB-SubCell"/>
</dbReference>
<keyword evidence="7" id="KW-0963">Cytoplasm</keyword>
<keyword evidence="6 7" id="KW-0862">Zinc</keyword>
<sequence>MNSPMVHDITIQDTVHQRKYLSKKNCYQWLSVFKDCNLTLTIRLVGESESKNLNNSYRNLNKATNVLSFQIEDKPIIGDLVLCHAIVKKEARIQRKKIHDHYAHLLIHGCLHLMGLDHENEDDADAMEKKEILLLEKLGIKNPYNSNIMIPNE</sequence>
<feature type="binding site" evidence="7">
    <location>
        <position position="118"/>
    </location>
    <ligand>
        <name>Zn(2+)</name>
        <dbReference type="ChEBI" id="CHEBI:29105"/>
        <note>catalytic</note>
    </ligand>
</feature>
<keyword evidence="7" id="KW-0698">rRNA processing</keyword>
<keyword evidence="5 7" id="KW-0378">Hydrolase</keyword>
<evidence type="ECO:0000256" key="7">
    <source>
        <dbReference type="HAMAP-Rule" id="MF_00009"/>
    </source>
</evidence>
<keyword evidence="4 7" id="KW-0255">Endonuclease</keyword>
<evidence type="ECO:0000256" key="3">
    <source>
        <dbReference type="ARBA" id="ARBA00022723"/>
    </source>
</evidence>
<keyword evidence="3 7" id="KW-0479">Metal-binding</keyword>
<dbReference type="PANTHER" id="PTHR46986:SF1">
    <property type="entry name" value="ENDORIBONUCLEASE YBEY, CHLOROPLASTIC"/>
    <property type="match status" value="1"/>
</dbReference>
<comment type="subcellular location">
    <subcellularLocation>
        <location evidence="7">Cytoplasm</location>
    </subcellularLocation>
</comment>
<protein>
    <recommendedName>
        <fullName evidence="7">Endoribonuclease YbeY</fullName>
        <ecNumber evidence="7">3.1.-.-</ecNumber>
    </recommendedName>
</protein>
<dbReference type="InterPro" id="IPR002036">
    <property type="entry name" value="YbeY"/>
</dbReference>
<dbReference type="NCBIfam" id="TIGR00043">
    <property type="entry name" value="rRNA maturation RNase YbeY"/>
    <property type="match status" value="1"/>
</dbReference>
<keyword evidence="2 7" id="KW-0540">Nuclease</keyword>
<name>A0P5V7_9PROT</name>
<dbReference type="GO" id="GO:0004521">
    <property type="term" value="F:RNA endonuclease activity"/>
    <property type="evidence" value="ECO:0007669"/>
    <property type="project" value="UniProtKB-UniRule"/>
</dbReference>
<dbReference type="HAMAP" id="MF_00009">
    <property type="entry name" value="Endoribonucl_YbeY"/>
    <property type="match status" value="1"/>
</dbReference>
<evidence type="ECO:0000256" key="1">
    <source>
        <dbReference type="ARBA" id="ARBA00010875"/>
    </source>
</evidence>
<accession>A0P5V7</accession>
<evidence type="ECO:0000313" key="8">
    <source>
        <dbReference type="EMBL" id="EAV46917.1"/>
    </source>
</evidence>
<feature type="binding site" evidence="7">
    <location>
        <position position="112"/>
    </location>
    <ligand>
        <name>Zn(2+)</name>
        <dbReference type="ChEBI" id="CHEBI:29105"/>
        <note>catalytic</note>
    </ligand>
</feature>
<dbReference type="InterPro" id="IPR023091">
    <property type="entry name" value="MetalPrtase_cat_dom_sf_prd"/>
</dbReference>
<organism evidence="8 9">
    <name type="scientific">Methylophilales bacterium HTCC2181</name>
    <dbReference type="NCBI Taxonomy" id="383631"/>
    <lineage>
        <taxon>Bacteria</taxon>
        <taxon>Pseudomonadati</taxon>
        <taxon>Pseudomonadota</taxon>
        <taxon>Betaproteobacteria</taxon>
        <taxon>Nitrosomonadales</taxon>
        <taxon>OM43 clade</taxon>
    </lineage>
</organism>
<keyword evidence="7" id="KW-0690">Ribosome biogenesis</keyword>
<evidence type="ECO:0000256" key="5">
    <source>
        <dbReference type="ARBA" id="ARBA00022801"/>
    </source>
</evidence>
<evidence type="ECO:0000256" key="2">
    <source>
        <dbReference type="ARBA" id="ARBA00022722"/>
    </source>
</evidence>
<reference evidence="8 9" key="1">
    <citation type="submission" date="2006-11" db="EMBL/GenBank/DDBJ databases">
        <authorList>
            <person name="Giovannoni S."/>
            <person name="Vergin K."/>
            <person name="Ferriera S."/>
            <person name="Johnson J."/>
            <person name="Kravitz S."/>
            <person name="Beeson K."/>
            <person name="Sutton G."/>
            <person name="Rogers Y.-H."/>
            <person name="Friedman R."/>
            <person name="Frazier M."/>
            <person name="Venter J.C."/>
        </authorList>
    </citation>
    <scope>NUCLEOTIDE SEQUENCE [LARGE SCALE GENOMIC DNA]</scope>
    <source>
        <strain evidence="8 9">HTCC2181</strain>
    </source>
</reference>
<dbReference type="EMBL" id="AAUX01000001">
    <property type="protein sequence ID" value="EAV46917.1"/>
    <property type="molecule type" value="Genomic_DNA"/>
</dbReference>
<dbReference type="Gene3D" id="3.40.390.30">
    <property type="entry name" value="Metalloproteases ('zincins'), catalytic domain"/>
    <property type="match status" value="1"/>
</dbReference>
<dbReference type="GO" id="GO:0006364">
    <property type="term" value="P:rRNA processing"/>
    <property type="evidence" value="ECO:0007669"/>
    <property type="project" value="UniProtKB-UniRule"/>
</dbReference>
<comment type="similarity">
    <text evidence="1 7">Belongs to the endoribonuclease YbeY family.</text>
</comment>
<evidence type="ECO:0000313" key="9">
    <source>
        <dbReference type="Proteomes" id="UP000054262"/>
    </source>
</evidence>
<dbReference type="Pfam" id="PF02130">
    <property type="entry name" value="YbeY"/>
    <property type="match status" value="1"/>
</dbReference>
<keyword evidence="9" id="KW-1185">Reference proteome</keyword>
<gene>
    <name evidence="7" type="primary">ybeY</name>
    <name evidence="8" type="ORF">MB2181_02550</name>
</gene>
<dbReference type="Proteomes" id="UP000054262">
    <property type="component" value="Unassembled WGS sequence"/>
</dbReference>
<dbReference type="GO" id="GO:0004222">
    <property type="term" value="F:metalloendopeptidase activity"/>
    <property type="evidence" value="ECO:0007669"/>
    <property type="project" value="InterPro"/>
</dbReference>
<comment type="cofactor">
    <cofactor evidence="7">
        <name>Zn(2+)</name>
        <dbReference type="ChEBI" id="CHEBI:29105"/>
    </cofactor>
    <text evidence="7">Binds 1 zinc ion.</text>
</comment>
<dbReference type="AlphaFoldDB" id="A0P5V7"/>
<proteinExistence type="inferred from homology"/>
<dbReference type="OrthoDB" id="9807740at2"/>
<dbReference type="PANTHER" id="PTHR46986">
    <property type="entry name" value="ENDORIBONUCLEASE YBEY, CHLOROPLASTIC"/>
    <property type="match status" value="1"/>
</dbReference>
<comment type="caution">
    <text evidence="8">The sequence shown here is derived from an EMBL/GenBank/DDBJ whole genome shotgun (WGS) entry which is preliminary data.</text>
</comment>